<evidence type="ECO:0000259" key="2">
    <source>
        <dbReference type="Pfam" id="PF22422"/>
    </source>
</evidence>
<proteinExistence type="predicted"/>
<comment type="caution">
    <text evidence="3">The sequence shown here is derived from an EMBL/GenBank/DDBJ whole genome shotgun (WGS) entry which is preliminary data.</text>
</comment>
<dbReference type="Pfam" id="PF22422">
    <property type="entry name" value="MGH1-like_GH"/>
    <property type="match status" value="1"/>
</dbReference>
<keyword evidence="4" id="KW-1185">Reference proteome</keyword>
<dbReference type="Proteomes" id="UP000530514">
    <property type="component" value="Unassembled WGS sequence"/>
</dbReference>
<dbReference type="GO" id="GO:0005975">
    <property type="term" value="P:carbohydrate metabolic process"/>
    <property type="evidence" value="ECO:0007669"/>
    <property type="project" value="InterPro"/>
</dbReference>
<dbReference type="RefSeq" id="WP_033102049.1">
    <property type="nucleotide sequence ID" value="NZ_JACEIP010000036.1"/>
</dbReference>
<dbReference type="SUPFAM" id="SSF48208">
    <property type="entry name" value="Six-hairpin glycosidases"/>
    <property type="match status" value="1"/>
</dbReference>
<accession>A0A7W1XCZ4</accession>
<evidence type="ECO:0000259" key="1">
    <source>
        <dbReference type="Pfam" id="PF14742"/>
    </source>
</evidence>
<gene>
    <name evidence="3" type="ORF">H1164_15980</name>
</gene>
<evidence type="ECO:0000313" key="3">
    <source>
        <dbReference type="EMBL" id="MBA4544346.1"/>
    </source>
</evidence>
<dbReference type="EMBL" id="JACEIP010000036">
    <property type="protein sequence ID" value="MBA4544346.1"/>
    <property type="molecule type" value="Genomic_DNA"/>
</dbReference>
<feature type="domain" description="Mannosylglycerate hydrolase MGH1-like glycoside hydrolase" evidence="2">
    <location>
        <begin position="290"/>
        <end position="589"/>
    </location>
</feature>
<sequence length="699" mass="79089">MNHIIKEEDIFLFTDGQGNIPVNSPCGYGLFYRDTRFLHHFSWELSDIPMISLCSKAAGAESEYRYTNKEVMRGDSLILYSLILWRESLELVHRRRIFEGVVYETFHFVNLDQRAVNTRLKLTVGADFTDMFIIRGFSTGKRGEEPDCQVLDSGLRFSYKGLDGRERKTEIVFDSQPSAIRQNGSVEIPLSLHPGEKRDIGFKIIPYLDKKPQVLDQTEAQTRLWTSYRAWMEKMPQLESDHPDFNAMFQTGLHDFRMLLTDVGNGKLPVAGLPWFAVPFGRDSLIASLQSLFIDPELGKATIRTMMQKQGTRLDPWKDEEPGKILHEIRYGELTETNQVPFSPYYGSVDATPLFLILIHEIYRFTGDLSFVRECAESAKKAFAWIDEYGDPDNRGYTSYACKSAKGIRNQGWKDSENSIVHTDGTLAEAPIALVEVQGYVYWAKKAWARLFEQLGESSLARRLERDANHLQKRFLRDFWMPQEEYMALALDKDRRQVGAIASNAGHLLMSGILDEAKAGSVARRLLQQDLFSGWGIRTLSAEHPAYNPMSYHNGSVWPHDNSLILLGLVEWNMTEALSLLLDGLIAASAHFPERRLPELFCGYERSGGSLIPYPVACSPQAWAAGTAFVMLRAMLGLKPDAVQKKIVLTPSLPASINRLNANRLRIGEGELDVSLYKSGDTVYTAVKRNTTGWDVIIG</sequence>
<feature type="domain" description="Putative glycogen debranching enzyme N-terminal" evidence="1">
    <location>
        <begin position="5"/>
        <end position="201"/>
    </location>
</feature>
<organism evidence="3 4">
    <name type="scientific">Thermoactinomyces daqus</name>
    <dbReference type="NCBI Taxonomy" id="1329516"/>
    <lineage>
        <taxon>Bacteria</taxon>
        <taxon>Bacillati</taxon>
        <taxon>Bacillota</taxon>
        <taxon>Bacilli</taxon>
        <taxon>Bacillales</taxon>
        <taxon>Thermoactinomycetaceae</taxon>
        <taxon>Thermoactinomyces</taxon>
    </lineage>
</organism>
<reference evidence="3 4" key="1">
    <citation type="submission" date="2020-07" db="EMBL/GenBank/DDBJ databases">
        <authorList>
            <person name="Feng H."/>
        </authorList>
    </citation>
    <scope>NUCLEOTIDE SEQUENCE [LARGE SCALE GENOMIC DNA]</scope>
    <source>
        <strain evidence="4">s-11</strain>
    </source>
</reference>
<dbReference type="AlphaFoldDB" id="A0A7W1XCZ4"/>
<dbReference type="InterPro" id="IPR008928">
    <property type="entry name" value="6-hairpin_glycosidase_sf"/>
</dbReference>
<dbReference type="InterPro" id="IPR032856">
    <property type="entry name" value="GDE_N_bis"/>
</dbReference>
<dbReference type="OrthoDB" id="9759959at2"/>
<evidence type="ECO:0000313" key="4">
    <source>
        <dbReference type="Proteomes" id="UP000530514"/>
    </source>
</evidence>
<dbReference type="Pfam" id="PF14742">
    <property type="entry name" value="GDE_N_bis"/>
    <property type="match status" value="1"/>
</dbReference>
<dbReference type="InterPro" id="IPR012341">
    <property type="entry name" value="6hp_glycosidase-like_sf"/>
</dbReference>
<dbReference type="Gene3D" id="1.50.10.10">
    <property type="match status" value="1"/>
</dbReference>
<dbReference type="InterPro" id="IPR054491">
    <property type="entry name" value="MGH1-like_GH"/>
</dbReference>
<name>A0A7W1XCZ4_9BACL</name>
<protein>
    <submittedName>
        <fullName evidence="3">Amylo-alpha-1,6-glucosidase</fullName>
    </submittedName>
</protein>